<reference evidence="1" key="1">
    <citation type="submission" date="2021-01" db="EMBL/GenBank/DDBJ databases">
        <authorList>
            <consortium name="Genoscope - CEA"/>
            <person name="William W."/>
        </authorList>
    </citation>
    <scope>NUCLEOTIDE SEQUENCE</scope>
</reference>
<dbReference type="AlphaFoldDB" id="A0A8S1K370"/>
<gene>
    <name evidence="1" type="ORF">PSON_ATCC_30995.1.T0040382</name>
</gene>
<keyword evidence="2" id="KW-1185">Reference proteome</keyword>
<accession>A0A8S1K370</accession>
<proteinExistence type="predicted"/>
<name>A0A8S1K370_9CILI</name>
<evidence type="ECO:0000313" key="1">
    <source>
        <dbReference type="EMBL" id="CAD8049920.1"/>
    </source>
</evidence>
<protein>
    <submittedName>
        <fullName evidence="1">Uncharacterized protein</fullName>
    </submittedName>
</protein>
<evidence type="ECO:0000313" key="2">
    <source>
        <dbReference type="Proteomes" id="UP000692954"/>
    </source>
</evidence>
<dbReference type="EMBL" id="CAJJDN010000004">
    <property type="protein sequence ID" value="CAD8049920.1"/>
    <property type="molecule type" value="Genomic_DNA"/>
</dbReference>
<organism evidence="1 2">
    <name type="scientific">Paramecium sonneborni</name>
    <dbReference type="NCBI Taxonomy" id="65129"/>
    <lineage>
        <taxon>Eukaryota</taxon>
        <taxon>Sar</taxon>
        <taxon>Alveolata</taxon>
        <taxon>Ciliophora</taxon>
        <taxon>Intramacronucleata</taxon>
        <taxon>Oligohymenophorea</taxon>
        <taxon>Peniculida</taxon>
        <taxon>Parameciidae</taxon>
        <taxon>Paramecium</taxon>
    </lineage>
</organism>
<sequence>MDIMIKDRSQFHTTFMALSNTFIFKQFLQINLLYDSSLQSKRVKSIVGNTLDSVVHAVLLVHNDEL</sequence>
<dbReference type="Proteomes" id="UP000692954">
    <property type="component" value="Unassembled WGS sequence"/>
</dbReference>
<comment type="caution">
    <text evidence="1">The sequence shown here is derived from an EMBL/GenBank/DDBJ whole genome shotgun (WGS) entry which is preliminary data.</text>
</comment>